<sequence length="475" mass="51455">MRIIRIVFLWPVVMLAACAPALKEAPPQIGEIQVPSPLVRGNPAVTPVSKLDMHEWWSIFDDPQLNKLLEIGIRDNPGLAEAKARIGEAQAQIVMAGAKQLPHLDTADDMTRMHRSDNGDHAIYNGKTYTVANINPLMLSYRIDLFGQEQENVDMAQAGTEAARASYKESQLLLRAAIIKTYFALKTAGWMLNKQDEVIHLAEAGHAVMRAAYRAGLESSSRAIAQNASIAGEKAKLSALRQRQQALHFALAALLGKGPDYDAEINAIAPGLPPTLPVPENLGLDTLSQRPDIERALWQVKYFLHAEISAQKAFYPNINLRALIGLNSIGLNSLLSTGSATYAIGPAVSLPIFDGGTLKGRFAANAAAYEASIYAYNQAVFTAARQVATGLADMDNTRQMLADKEEALSQMQAYARVAAAEYRAGLNDQSAEIGATTKLNQAEMSLMETRLQWLAAMTDLATSLGGEFQGVADVR</sequence>
<dbReference type="Gene3D" id="1.20.1600.10">
    <property type="entry name" value="Outer membrane efflux proteins (OEP)"/>
    <property type="match status" value="1"/>
</dbReference>
<evidence type="ECO:0000256" key="1">
    <source>
        <dbReference type="ARBA" id="ARBA00004370"/>
    </source>
</evidence>
<dbReference type="PANTHER" id="PTHR30203:SF20">
    <property type="entry name" value="MULTIDRUG RESISTANCE OUTER MEMBRANE PROTEIN MDTP-RELATED"/>
    <property type="match status" value="1"/>
</dbReference>
<evidence type="ECO:0000313" key="10">
    <source>
        <dbReference type="EMBL" id="GBG13069.1"/>
    </source>
</evidence>
<comment type="similarity">
    <text evidence="2 9">Belongs to the outer membrane factor (OMF) (TC 1.B.17) family.</text>
</comment>
<evidence type="ECO:0000256" key="5">
    <source>
        <dbReference type="ARBA" id="ARBA00022729"/>
    </source>
</evidence>
<keyword evidence="6 9" id="KW-0472">Membrane</keyword>
<evidence type="ECO:0000256" key="8">
    <source>
        <dbReference type="ARBA" id="ARBA00023288"/>
    </source>
</evidence>
<evidence type="ECO:0000256" key="9">
    <source>
        <dbReference type="RuleBase" id="RU362097"/>
    </source>
</evidence>
<comment type="caution">
    <text evidence="10">The sequence shown here is derived from an EMBL/GenBank/DDBJ whole genome shotgun (WGS) entry which is preliminary data.</text>
</comment>
<dbReference type="PANTHER" id="PTHR30203">
    <property type="entry name" value="OUTER MEMBRANE CATION EFFLUX PROTEIN"/>
    <property type="match status" value="1"/>
</dbReference>
<keyword evidence="7 9" id="KW-0564">Palmitate</keyword>
<dbReference type="Gene3D" id="2.20.200.10">
    <property type="entry name" value="Outer membrane efflux proteins (OEP)"/>
    <property type="match status" value="1"/>
</dbReference>
<dbReference type="OrthoDB" id="9770517at2"/>
<dbReference type="InterPro" id="IPR003423">
    <property type="entry name" value="OMP_efflux"/>
</dbReference>
<evidence type="ECO:0000313" key="11">
    <source>
        <dbReference type="Proteomes" id="UP000245081"/>
    </source>
</evidence>
<evidence type="ECO:0000256" key="6">
    <source>
        <dbReference type="ARBA" id="ARBA00023136"/>
    </source>
</evidence>
<keyword evidence="3 9" id="KW-1134">Transmembrane beta strand</keyword>
<dbReference type="Proteomes" id="UP000245081">
    <property type="component" value="Unassembled WGS sequence"/>
</dbReference>
<dbReference type="PROSITE" id="PS51257">
    <property type="entry name" value="PROKAR_LIPOPROTEIN"/>
    <property type="match status" value="1"/>
</dbReference>
<evidence type="ECO:0000256" key="3">
    <source>
        <dbReference type="ARBA" id="ARBA00022452"/>
    </source>
</evidence>
<dbReference type="RefSeq" id="WP_109014277.1">
    <property type="nucleotide sequence ID" value="NZ_BDOQ01000002.1"/>
</dbReference>
<dbReference type="EMBL" id="BDOQ01000002">
    <property type="protein sequence ID" value="GBG13069.1"/>
    <property type="molecule type" value="Genomic_DNA"/>
</dbReference>
<organism evidence="10 11">
    <name type="scientific">Novimethylophilus kurashikiensis</name>
    <dbReference type="NCBI Taxonomy" id="1825523"/>
    <lineage>
        <taxon>Bacteria</taxon>
        <taxon>Pseudomonadati</taxon>
        <taxon>Pseudomonadota</taxon>
        <taxon>Betaproteobacteria</taxon>
        <taxon>Nitrosomonadales</taxon>
        <taxon>Methylophilaceae</taxon>
        <taxon>Novimethylophilus</taxon>
    </lineage>
</organism>
<reference evidence="10 11" key="1">
    <citation type="journal article" date="2018" name="Environ. Microbiol.">
        <title>Isolation and genomic characterization of Novimethylophilus kurashikiensis gen. nov. sp. nov., a new lanthanide-dependent methylotrophic species of Methylophilaceae.</title>
        <authorList>
            <person name="Lv H."/>
            <person name="Sahin N."/>
            <person name="Tani A."/>
        </authorList>
    </citation>
    <scope>NUCLEOTIDE SEQUENCE [LARGE SCALE GENOMIC DNA]</scope>
    <source>
        <strain evidence="10 11">La2-4</strain>
    </source>
</reference>
<dbReference type="GO" id="GO:0005886">
    <property type="term" value="C:plasma membrane"/>
    <property type="evidence" value="ECO:0007669"/>
    <property type="project" value="UniProtKB-SubCell"/>
</dbReference>
<proteinExistence type="inferred from homology"/>
<name>A0A2R5F547_9PROT</name>
<keyword evidence="5 9" id="KW-0732">Signal</keyword>
<protein>
    <submittedName>
        <fullName evidence="10">RND transporter</fullName>
    </submittedName>
</protein>
<accession>A0A2R5F547</accession>
<feature type="signal peptide" evidence="9">
    <location>
        <begin position="1"/>
        <end position="19"/>
    </location>
</feature>
<dbReference type="InterPro" id="IPR010131">
    <property type="entry name" value="MdtP/NodT-like"/>
</dbReference>
<evidence type="ECO:0000256" key="2">
    <source>
        <dbReference type="ARBA" id="ARBA00007613"/>
    </source>
</evidence>
<evidence type="ECO:0000256" key="7">
    <source>
        <dbReference type="ARBA" id="ARBA00023139"/>
    </source>
</evidence>
<comment type="subcellular location">
    <subcellularLocation>
        <location evidence="9">Cell membrane</location>
        <topology evidence="9">Lipid-anchor</topology>
    </subcellularLocation>
    <subcellularLocation>
        <location evidence="1">Membrane</location>
    </subcellularLocation>
</comment>
<dbReference type="GO" id="GO:0015562">
    <property type="term" value="F:efflux transmembrane transporter activity"/>
    <property type="evidence" value="ECO:0007669"/>
    <property type="project" value="InterPro"/>
</dbReference>
<feature type="chain" id="PRO_5015216325" evidence="9">
    <location>
        <begin position="20"/>
        <end position="475"/>
    </location>
</feature>
<dbReference type="NCBIfam" id="TIGR01845">
    <property type="entry name" value="outer_NodT"/>
    <property type="match status" value="1"/>
</dbReference>
<keyword evidence="8 9" id="KW-0449">Lipoprotein</keyword>
<dbReference type="Pfam" id="PF02321">
    <property type="entry name" value="OEP"/>
    <property type="match status" value="2"/>
</dbReference>
<evidence type="ECO:0000256" key="4">
    <source>
        <dbReference type="ARBA" id="ARBA00022692"/>
    </source>
</evidence>
<dbReference type="SUPFAM" id="SSF56954">
    <property type="entry name" value="Outer membrane efflux proteins (OEP)"/>
    <property type="match status" value="1"/>
</dbReference>
<dbReference type="AlphaFoldDB" id="A0A2R5F547"/>
<gene>
    <name evidence="10" type="ORF">NMK_0607</name>
</gene>
<keyword evidence="4 9" id="KW-0812">Transmembrane</keyword>
<keyword evidence="11" id="KW-1185">Reference proteome</keyword>